<proteinExistence type="predicted"/>
<evidence type="ECO:0000313" key="2">
    <source>
        <dbReference type="EMBL" id="KAF6128761.1"/>
    </source>
</evidence>
<comment type="caution">
    <text evidence="2">The sequence shown here is derived from an EMBL/GenBank/DDBJ whole genome shotgun (WGS) entry which is preliminary data.</text>
</comment>
<organism evidence="2 3">
    <name type="scientific">Phyllostomus discolor</name>
    <name type="common">pale spear-nosed bat</name>
    <dbReference type="NCBI Taxonomy" id="89673"/>
    <lineage>
        <taxon>Eukaryota</taxon>
        <taxon>Metazoa</taxon>
        <taxon>Chordata</taxon>
        <taxon>Craniata</taxon>
        <taxon>Vertebrata</taxon>
        <taxon>Euteleostomi</taxon>
        <taxon>Mammalia</taxon>
        <taxon>Eutheria</taxon>
        <taxon>Laurasiatheria</taxon>
        <taxon>Chiroptera</taxon>
        <taxon>Yangochiroptera</taxon>
        <taxon>Phyllostomidae</taxon>
        <taxon>Phyllostominae</taxon>
        <taxon>Phyllostomus</taxon>
    </lineage>
</organism>
<protein>
    <submittedName>
        <fullName evidence="2">Amyloid beta protein binding family B member 1 interacting protein</fullName>
    </submittedName>
</protein>
<dbReference type="AlphaFoldDB" id="A0A834BJ55"/>
<dbReference type="InterPro" id="IPR039664">
    <property type="entry name" value="GRB/APBB1IP"/>
</dbReference>
<dbReference type="PANTHER" id="PTHR11243">
    <property type="entry name" value="GROWTH FACTOR RECEPTOR-BOUND PROTEIN"/>
    <property type="match status" value="1"/>
</dbReference>
<dbReference type="Proteomes" id="UP000664940">
    <property type="component" value="Unassembled WGS sequence"/>
</dbReference>
<dbReference type="PANTHER" id="PTHR11243:SF14">
    <property type="entry name" value="AMYLOID BETA A4 PRECURSOR PROTEIN-BINDING FAMILY B MEMBER 1-INTERACTING PROTEIN"/>
    <property type="match status" value="1"/>
</dbReference>
<feature type="compositionally biased region" description="Polar residues" evidence="1">
    <location>
        <begin position="82"/>
        <end position="97"/>
    </location>
</feature>
<reference evidence="2 3" key="1">
    <citation type="journal article" date="2020" name="Nature">
        <title>Six reference-quality genomes reveal evolution of bat adaptations.</title>
        <authorList>
            <person name="Jebb D."/>
            <person name="Huang Z."/>
            <person name="Pippel M."/>
            <person name="Hughes G.M."/>
            <person name="Lavrichenko K."/>
            <person name="Devanna P."/>
            <person name="Winkler S."/>
            <person name="Jermiin L.S."/>
            <person name="Skirmuntt E.C."/>
            <person name="Katzourakis A."/>
            <person name="Burkitt-Gray L."/>
            <person name="Ray D.A."/>
            <person name="Sullivan K.A.M."/>
            <person name="Roscito J.G."/>
            <person name="Kirilenko B.M."/>
            <person name="Davalos L.M."/>
            <person name="Corthals A.P."/>
            <person name="Power M.L."/>
            <person name="Jones G."/>
            <person name="Ransome R.D."/>
            <person name="Dechmann D.K.N."/>
            <person name="Locatelli A.G."/>
            <person name="Puechmaille S.J."/>
            <person name="Fedrigo O."/>
            <person name="Jarvis E.D."/>
            <person name="Hiller M."/>
            <person name="Vernes S.C."/>
            <person name="Myers E.W."/>
            <person name="Teeling E.C."/>
        </authorList>
    </citation>
    <scope>NUCLEOTIDE SEQUENCE [LARGE SCALE GENOMIC DNA]</scope>
    <source>
        <strain evidence="2">Bat1K_MPI-CBG_1</strain>
    </source>
</reference>
<dbReference type="GO" id="GO:0005829">
    <property type="term" value="C:cytosol"/>
    <property type="evidence" value="ECO:0007669"/>
    <property type="project" value="TreeGrafter"/>
</dbReference>
<evidence type="ECO:0000313" key="3">
    <source>
        <dbReference type="Proteomes" id="UP000664940"/>
    </source>
</evidence>
<gene>
    <name evidence="2" type="ORF">HJG60_000800</name>
</gene>
<dbReference type="GO" id="GO:0005886">
    <property type="term" value="C:plasma membrane"/>
    <property type="evidence" value="ECO:0007669"/>
    <property type="project" value="TreeGrafter"/>
</dbReference>
<name>A0A834BJ55_9CHIR</name>
<evidence type="ECO:0000256" key="1">
    <source>
        <dbReference type="SAM" id="MobiDB-lite"/>
    </source>
</evidence>
<feature type="region of interest" description="Disordered" evidence="1">
    <location>
        <begin position="125"/>
        <end position="151"/>
    </location>
</feature>
<feature type="region of interest" description="Disordered" evidence="1">
    <location>
        <begin position="82"/>
        <end position="106"/>
    </location>
</feature>
<dbReference type="EMBL" id="JABVXQ010000001">
    <property type="protein sequence ID" value="KAF6128761.1"/>
    <property type="molecule type" value="Genomic_DNA"/>
</dbReference>
<sequence>MGESNDDIDQMFSNLLGEMDLLTQSLGVDTLPPSDPKPPRAEFNYSVGFKDLNESLNALEDQDLDALMAELVADISEAEQRTIQAQKESSQNQQHSASLDIPDSSGAASLSYGANVAAIHVSQYEDVLPPPPEDPLLDLPPPPPPPEPLSQVCVWGQRWQDS</sequence>
<feature type="compositionally biased region" description="Pro residues" evidence="1">
    <location>
        <begin position="128"/>
        <end position="148"/>
    </location>
</feature>
<accession>A0A834BJ55</accession>